<comment type="caution">
    <text evidence="3">The sequence shown here is derived from an EMBL/GenBank/DDBJ whole genome shotgun (WGS) entry which is preliminary data.</text>
</comment>
<evidence type="ECO:0000256" key="2">
    <source>
        <dbReference type="SAM" id="SignalP"/>
    </source>
</evidence>
<dbReference type="InterPro" id="IPR043993">
    <property type="entry name" value="T4SS_pilin"/>
</dbReference>
<accession>A0A0G1MYV5</accession>
<evidence type="ECO:0000313" key="4">
    <source>
        <dbReference type="Proteomes" id="UP000034911"/>
    </source>
</evidence>
<keyword evidence="1" id="KW-1133">Transmembrane helix</keyword>
<feature type="transmembrane region" description="Helical" evidence="1">
    <location>
        <begin position="111"/>
        <end position="129"/>
    </location>
</feature>
<organism evidence="3 4">
    <name type="scientific">Candidatus Magasanikbacteria bacterium GW2011_GWC2_45_8</name>
    <dbReference type="NCBI Taxonomy" id="1619050"/>
    <lineage>
        <taxon>Bacteria</taxon>
        <taxon>Candidatus Magasanikiibacteriota</taxon>
    </lineage>
</organism>
<evidence type="ECO:0000256" key="1">
    <source>
        <dbReference type="SAM" id="Phobius"/>
    </source>
</evidence>
<gene>
    <name evidence="3" type="ORF">UX20_C0022G0014</name>
</gene>
<keyword evidence="1" id="KW-0472">Membrane</keyword>
<dbReference type="Proteomes" id="UP000034911">
    <property type="component" value="Unassembled WGS sequence"/>
</dbReference>
<reference evidence="3 4" key="1">
    <citation type="journal article" date="2015" name="Nature">
        <title>rRNA introns, odd ribosomes, and small enigmatic genomes across a large radiation of phyla.</title>
        <authorList>
            <person name="Brown C.T."/>
            <person name="Hug L.A."/>
            <person name="Thomas B.C."/>
            <person name="Sharon I."/>
            <person name="Castelle C.J."/>
            <person name="Singh A."/>
            <person name="Wilkins M.J."/>
            <person name="Williams K.H."/>
            <person name="Banfield J.F."/>
        </authorList>
    </citation>
    <scope>NUCLEOTIDE SEQUENCE [LARGE SCALE GENOMIC DNA]</scope>
</reference>
<keyword evidence="1" id="KW-0812">Transmembrane</keyword>
<dbReference type="EMBL" id="LCLH01000022">
    <property type="protein sequence ID" value="KKU13429.1"/>
    <property type="molecule type" value="Genomic_DNA"/>
</dbReference>
<dbReference type="Pfam" id="PF18895">
    <property type="entry name" value="T4SS_pilin"/>
    <property type="match status" value="1"/>
</dbReference>
<keyword evidence="2" id="KW-0732">Signal</keyword>
<name>A0A0G1MYV5_9BACT</name>
<dbReference type="STRING" id="1619050.UX20_C0022G0014"/>
<feature type="signal peptide" evidence="2">
    <location>
        <begin position="1"/>
        <end position="28"/>
    </location>
</feature>
<proteinExistence type="predicted"/>
<feature type="transmembrane region" description="Helical" evidence="1">
    <location>
        <begin position="150"/>
        <end position="168"/>
    </location>
</feature>
<evidence type="ECO:0000313" key="3">
    <source>
        <dbReference type="EMBL" id="KKU13429.1"/>
    </source>
</evidence>
<protein>
    <submittedName>
        <fullName evidence="3">Uncharacterized protein</fullName>
    </submittedName>
</protein>
<feature type="chain" id="PRO_5002538600" evidence="2">
    <location>
        <begin position="29"/>
        <end position="327"/>
    </location>
</feature>
<dbReference type="AlphaFoldDB" id="A0A0G1MYV5"/>
<sequence length="327" mass="35011">MRQTHGWGINILVVMVLLGLYFPALASAATESPEKNPMCWSKEACTEQYKAALWCNDKTTSCKDVVNWVAGGGRGECGTLGGCVPPGRAQLSIAFNGKTEVKDLGEYFKLIYSYLVGIAGVIAAVLIVKGGFEYITAGGASDKISAAKKTIGSAVFGLLLVLASYMLLNTVNPDLVHLRLPNVYMVRKIALGADWCKDADSSSDKKFADATSISYKDVVGLPGNWNTEKLKTTCGVDYWIPGGDGKMCKGESCEGKCSGKEPCACVPSSEKAAVNKQKFVCDEVSIGGTAPTVLFNLLQRALLPKVLYLATKHQRHAIHLDISLTNL</sequence>